<evidence type="ECO:0000313" key="4">
    <source>
        <dbReference type="Proteomes" id="UP000027238"/>
    </source>
</evidence>
<keyword evidence="4" id="KW-1185">Reference proteome</keyword>
<dbReference type="HOGENOM" id="CLU_1927482_0_0_1"/>
<organism evidence="3 4">
    <name type="scientific">Colletotrichum sublineola</name>
    <name type="common">Sorghum anthracnose fungus</name>
    <dbReference type="NCBI Taxonomy" id="1173701"/>
    <lineage>
        <taxon>Eukaryota</taxon>
        <taxon>Fungi</taxon>
        <taxon>Dikarya</taxon>
        <taxon>Ascomycota</taxon>
        <taxon>Pezizomycotina</taxon>
        <taxon>Sordariomycetes</taxon>
        <taxon>Hypocreomycetidae</taxon>
        <taxon>Glomerellales</taxon>
        <taxon>Glomerellaceae</taxon>
        <taxon>Colletotrichum</taxon>
        <taxon>Colletotrichum graminicola species complex</taxon>
    </lineage>
</organism>
<proteinExistence type="predicted"/>
<evidence type="ECO:0000256" key="1">
    <source>
        <dbReference type="SAM" id="MobiDB-lite"/>
    </source>
</evidence>
<protein>
    <submittedName>
        <fullName evidence="3">Uncharacterized protein</fullName>
    </submittedName>
</protein>
<accession>A0A066WTQ9</accession>
<feature type="region of interest" description="Disordered" evidence="1">
    <location>
        <begin position="65"/>
        <end position="101"/>
    </location>
</feature>
<reference evidence="4" key="1">
    <citation type="journal article" date="2014" name="Genome Announc.">
        <title>Draft genome sequence of Colletotrichum sublineola, a destructive pathogen of cultivated sorghum.</title>
        <authorList>
            <person name="Baroncelli R."/>
            <person name="Sanz-Martin J.M."/>
            <person name="Rech G.E."/>
            <person name="Sukno S.A."/>
            <person name="Thon M.R."/>
        </authorList>
    </citation>
    <scope>NUCLEOTIDE SEQUENCE [LARGE SCALE GENOMIC DNA]</scope>
    <source>
        <strain evidence="4">TX430BB</strain>
    </source>
</reference>
<dbReference type="AlphaFoldDB" id="A0A066WTQ9"/>
<comment type="caution">
    <text evidence="3">The sequence shown here is derived from an EMBL/GenBank/DDBJ whole genome shotgun (WGS) entry which is preliminary data.</text>
</comment>
<dbReference type="Proteomes" id="UP000027238">
    <property type="component" value="Unassembled WGS sequence"/>
</dbReference>
<dbReference type="EMBL" id="JMSE01001553">
    <property type="protein sequence ID" value="KDN60052.1"/>
    <property type="molecule type" value="Genomic_DNA"/>
</dbReference>
<evidence type="ECO:0000313" key="3">
    <source>
        <dbReference type="EMBL" id="KDN60052.1"/>
    </source>
</evidence>
<name>A0A066WTQ9_COLSU</name>
<keyword evidence="2" id="KW-0732">Signal</keyword>
<evidence type="ECO:0000256" key="2">
    <source>
        <dbReference type="SAM" id="SignalP"/>
    </source>
</evidence>
<feature type="signal peptide" evidence="2">
    <location>
        <begin position="1"/>
        <end position="23"/>
    </location>
</feature>
<feature type="chain" id="PRO_5001629344" evidence="2">
    <location>
        <begin position="24"/>
        <end position="131"/>
    </location>
</feature>
<gene>
    <name evidence="3" type="ORF">CSUB01_11725</name>
</gene>
<sequence length="131" mass="13646">MRGTRSNLLLALLALRARGPVAGVQYYAGELRALLPSGDYRGHPGLKMLKSWRRGYKEAIWDYDNSSTGDGDGDSDSDGGPGSGTASEASDGPDGFGGEGGGWLITKTRAVAVVVMVRGRGELQIPSCCVG</sequence>